<dbReference type="Pfam" id="PF01841">
    <property type="entry name" value="Transglut_core"/>
    <property type="match status" value="1"/>
</dbReference>
<name>A0A1F5A6D9_9BACT</name>
<dbReference type="Gene3D" id="2.60.120.1130">
    <property type="match status" value="1"/>
</dbReference>
<protein>
    <submittedName>
        <fullName evidence="4">Uncharacterized protein</fullName>
    </submittedName>
</protein>
<feature type="domain" description="DUF3857" evidence="3">
    <location>
        <begin position="225"/>
        <end position="397"/>
    </location>
</feature>
<feature type="domain" description="Transglutaminase-like" evidence="2">
    <location>
        <begin position="446"/>
        <end position="517"/>
    </location>
</feature>
<comment type="caution">
    <text evidence="4">The sequence shown here is derived from an EMBL/GenBank/DDBJ whole genome shotgun (WGS) entry which is preliminary data.</text>
</comment>
<evidence type="ECO:0000313" key="5">
    <source>
        <dbReference type="Proteomes" id="UP000177701"/>
    </source>
</evidence>
<evidence type="ECO:0000259" key="2">
    <source>
        <dbReference type="Pfam" id="PF01841"/>
    </source>
</evidence>
<reference evidence="4 5" key="1">
    <citation type="journal article" date="2016" name="Nat. Commun.">
        <title>Thousands of microbial genomes shed light on interconnected biogeochemical processes in an aquifer system.</title>
        <authorList>
            <person name="Anantharaman K."/>
            <person name="Brown C.T."/>
            <person name="Hug L.A."/>
            <person name="Sharon I."/>
            <person name="Castelle C.J."/>
            <person name="Probst A.J."/>
            <person name="Thomas B.C."/>
            <person name="Singh A."/>
            <person name="Wilkins M.J."/>
            <person name="Karaoz U."/>
            <person name="Brodie E.L."/>
            <person name="Williams K.H."/>
            <person name="Hubbard S.S."/>
            <person name="Banfield J.F."/>
        </authorList>
    </citation>
    <scope>NUCLEOTIDE SEQUENCE [LARGE SCALE GENOMIC DNA]</scope>
</reference>
<dbReference type="InterPro" id="IPR002931">
    <property type="entry name" value="Transglutaminase-like"/>
</dbReference>
<dbReference type="SUPFAM" id="SSF54001">
    <property type="entry name" value="Cysteine proteinases"/>
    <property type="match status" value="1"/>
</dbReference>
<keyword evidence="1" id="KW-0812">Transmembrane</keyword>
<dbReference type="EMBL" id="MEYH01000111">
    <property type="protein sequence ID" value="OGD13427.1"/>
    <property type="molecule type" value="Genomic_DNA"/>
</dbReference>
<sequence length="808" mass="93308">MFNKKKLIITVLARFFLIVMFLLVSNFLITAQTHLELANEYAAQSEEFFEKAVSEYNLALEEPEADRFEVNFLLGKLYYGHGRFEEAIQTLLPLYEKERENFTLTKLLVFSYFKNGDYTDALAIFEKNKDSEDEEFLYLYGMTCEKQSLFYPAIEIYQRIKGVEYKKLAEERISYINAQTKVLTVEDITDAYIRDLIKTSTGQAEYPDAGAIILFNEETFRVSSDYTAIEELHLLIKILNDRGKAKYGEVKLGYDSTYEKIEIEYARTIKPDGEIVPAGAKHIRDISEYPEYPLYSNARLRIISMPELTEGAVIEYKAIKYINKLINGKELCKNYPIQGFEPYLNQRINLIIPDGYKVNIESYNPGYVEYELSFSPQIESVEDGTKYTWEFKNIPEIITEPSMSPYIEITPYFSISSLDDWQEVYNWWGSLVVDKINIDKAMEEKTQELIKDKNTPEEKVKAIYHWVASKIRYVGVEYGEAGFEPHYATEIFKNKYGDCKDQTMLLISMLRYAGISAYPVLIGTKGSYLLDEEFPTLIFNHAICLTKVGGKLVFLDPTAETTSFGDLPGGDQDRKVLVFYEKEGKIQKTPLFSPEHNKAYLSMSIDIHEDETISGTREINTFGEYDQGQRYWLKYTKPVLIEEALKSAVNSLSPGGKLLSYEISDIEDLNQPIEIKMEFEGPKFLTKAGEDRLVPQLGGFSTTLVSRDERSYPIDFSTLDEFNVMVKIKLAENLMVKYLPSPIIKDTPWFTYINEYSFSEGIISFEERLIQKRTLVIPEEYEEYKKICEDLAREADKQVVLNFKSPSP</sequence>
<feature type="transmembrane region" description="Helical" evidence="1">
    <location>
        <begin position="7"/>
        <end position="29"/>
    </location>
</feature>
<gene>
    <name evidence="4" type="ORF">A2V47_06900</name>
</gene>
<proteinExistence type="predicted"/>
<dbReference type="Proteomes" id="UP000177701">
    <property type="component" value="Unassembled WGS sequence"/>
</dbReference>
<keyword evidence="1" id="KW-1133">Transmembrane helix</keyword>
<evidence type="ECO:0000259" key="3">
    <source>
        <dbReference type="Pfam" id="PF12969"/>
    </source>
</evidence>
<dbReference type="STRING" id="1797291.A2V47_06900"/>
<keyword evidence="1" id="KW-0472">Membrane</keyword>
<dbReference type="InterPro" id="IPR024618">
    <property type="entry name" value="DUF3857"/>
</dbReference>
<dbReference type="SUPFAM" id="SSF48452">
    <property type="entry name" value="TPR-like"/>
    <property type="match status" value="1"/>
</dbReference>
<dbReference type="Pfam" id="PF12969">
    <property type="entry name" value="DUF3857"/>
    <property type="match status" value="1"/>
</dbReference>
<dbReference type="Gene3D" id="1.25.40.10">
    <property type="entry name" value="Tetratricopeptide repeat domain"/>
    <property type="match status" value="1"/>
</dbReference>
<dbReference type="Gene3D" id="2.60.40.3140">
    <property type="match status" value="1"/>
</dbReference>
<evidence type="ECO:0000313" key="4">
    <source>
        <dbReference type="EMBL" id="OGD13427.1"/>
    </source>
</evidence>
<accession>A0A1F5A6D9</accession>
<dbReference type="AlphaFoldDB" id="A0A1F5A6D9"/>
<evidence type="ECO:0000256" key="1">
    <source>
        <dbReference type="SAM" id="Phobius"/>
    </source>
</evidence>
<organism evidence="4 5">
    <name type="scientific">Candidatus Sediminicultor quintus</name>
    <dbReference type="NCBI Taxonomy" id="1797291"/>
    <lineage>
        <taxon>Bacteria</taxon>
        <taxon>Pseudomonadati</taxon>
        <taxon>Atribacterota</taxon>
        <taxon>Candidatus Phoenicimicrobiia</taxon>
        <taxon>Candidatus Pheonicimicrobiales</taxon>
        <taxon>Candidatus Phoenicimicrobiaceae</taxon>
        <taxon>Candidatus Sediminicultor</taxon>
    </lineage>
</organism>
<dbReference type="Gene3D" id="3.10.620.30">
    <property type="match status" value="1"/>
</dbReference>
<dbReference type="InterPro" id="IPR011990">
    <property type="entry name" value="TPR-like_helical_dom_sf"/>
</dbReference>
<dbReference type="InterPro" id="IPR038765">
    <property type="entry name" value="Papain-like_cys_pep_sf"/>
</dbReference>